<comment type="catalytic activity">
    <reaction evidence="6">
        <text>L-aspartate + NADP(+) + H2O = oxaloacetate + NH4(+) + NADPH + H(+)</text>
        <dbReference type="Rhea" id="RHEA:11784"/>
        <dbReference type="ChEBI" id="CHEBI:15377"/>
        <dbReference type="ChEBI" id="CHEBI:15378"/>
        <dbReference type="ChEBI" id="CHEBI:16452"/>
        <dbReference type="ChEBI" id="CHEBI:28938"/>
        <dbReference type="ChEBI" id="CHEBI:29991"/>
        <dbReference type="ChEBI" id="CHEBI:57783"/>
        <dbReference type="ChEBI" id="CHEBI:58349"/>
        <dbReference type="EC" id="1.4.1.21"/>
    </reaction>
</comment>
<dbReference type="PIRSF" id="PIRSF005227">
    <property type="entry name" value="Asp_dh_NAD_syn"/>
    <property type="match status" value="1"/>
</dbReference>
<dbReference type="GO" id="GO:0051287">
    <property type="term" value="F:NAD binding"/>
    <property type="evidence" value="ECO:0007669"/>
    <property type="project" value="UniProtKB-UniRule"/>
</dbReference>
<gene>
    <name evidence="6 9" type="primary">nadX</name>
    <name evidence="9" type="ORF">MBLL_01079</name>
</gene>
<proteinExistence type="inferred from homology"/>
<dbReference type="Gene3D" id="3.30.360.10">
    <property type="entry name" value="Dihydrodipicolinate Reductase, domain 2"/>
    <property type="match status" value="1"/>
</dbReference>
<feature type="domain" description="Aspartate/homoserine dehydrogenase NAD-binding" evidence="8">
    <location>
        <begin position="24"/>
        <end position="134"/>
    </location>
</feature>
<comment type="miscellaneous">
    <text evidence="6">The iminoaspartate product is unstable in aqueous solution and can decompose to oxaloacetate and ammonia.</text>
</comment>
<dbReference type="RefSeq" id="WP_339159648.1">
    <property type="nucleotide sequence ID" value="NZ_LR743510.1"/>
</dbReference>
<dbReference type="GO" id="GO:0050661">
    <property type="term" value="F:NADP binding"/>
    <property type="evidence" value="ECO:0007669"/>
    <property type="project" value="UniProtKB-UniRule"/>
</dbReference>
<dbReference type="InterPro" id="IPR005106">
    <property type="entry name" value="Asp/hSer_DH_NAD-bd"/>
</dbReference>
<dbReference type="EC" id="1.4.1.21" evidence="6"/>
<evidence type="ECO:0000256" key="3">
    <source>
        <dbReference type="ARBA" id="ARBA00022857"/>
    </source>
</evidence>
<evidence type="ECO:0000256" key="5">
    <source>
        <dbReference type="ARBA" id="ARBA00023027"/>
    </source>
</evidence>
<protein>
    <recommendedName>
        <fullName evidence="6">L-aspartate dehydrogenase</fullName>
        <ecNumber evidence="6">1.4.1.21</ecNumber>
    </recommendedName>
</protein>
<geneLocation type="plasmid" evidence="9">
    <name>1</name>
</geneLocation>
<keyword evidence="5 6" id="KW-0520">NAD</keyword>
<dbReference type="PANTHER" id="PTHR31873">
    <property type="entry name" value="L-ASPARTATE DEHYDROGENASE-RELATED"/>
    <property type="match status" value="1"/>
</dbReference>
<dbReference type="SUPFAM" id="SSF51735">
    <property type="entry name" value="NAD(P)-binding Rossmann-fold domains"/>
    <property type="match status" value="1"/>
</dbReference>
<comment type="similarity">
    <text evidence="1 6">Belongs to the L-aspartate dehydrogenase family.</text>
</comment>
<evidence type="ECO:0000259" key="7">
    <source>
        <dbReference type="Pfam" id="PF01958"/>
    </source>
</evidence>
<reference evidence="9" key="1">
    <citation type="submission" date="2019-12" db="EMBL/GenBank/DDBJ databases">
        <authorList>
            <person name="Cremers G."/>
        </authorList>
    </citation>
    <scope>NUCLEOTIDE SEQUENCE</scope>
    <source>
        <strain evidence="9">Mbul2</strain>
        <plasmid evidence="9">1</plasmid>
    </source>
</reference>
<dbReference type="Gene3D" id="3.40.50.720">
    <property type="entry name" value="NAD(P)-binding Rossmann-like Domain"/>
    <property type="match status" value="1"/>
</dbReference>
<evidence type="ECO:0000256" key="4">
    <source>
        <dbReference type="ARBA" id="ARBA00023002"/>
    </source>
</evidence>
<dbReference type="SUPFAM" id="SSF55347">
    <property type="entry name" value="Glyceraldehyde-3-phosphate dehydrogenase-like, C-terminal domain"/>
    <property type="match status" value="1"/>
</dbReference>
<organism evidence="9">
    <name type="scientific">Methylobacterium bullatum</name>
    <dbReference type="NCBI Taxonomy" id="570505"/>
    <lineage>
        <taxon>Bacteria</taxon>
        <taxon>Pseudomonadati</taxon>
        <taxon>Pseudomonadota</taxon>
        <taxon>Alphaproteobacteria</taxon>
        <taxon>Hyphomicrobiales</taxon>
        <taxon>Methylobacteriaceae</taxon>
        <taxon>Methylobacterium</taxon>
    </lineage>
</organism>
<dbReference type="InterPro" id="IPR020626">
    <property type="entry name" value="Asp_DH_prok"/>
</dbReference>
<comment type="catalytic activity">
    <reaction evidence="6">
        <text>L-aspartate + NAD(+) + H2O = oxaloacetate + NH4(+) + NADH + H(+)</text>
        <dbReference type="Rhea" id="RHEA:11788"/>
        <dbReference type="ChEBI" id="CHEBI:15377"/>
        <dbReference type="ChEBI" id="CHEBI:15378"/>
        <dbReference type="ChEBI" id="CHEBI:16452"/>
        <dbReference type="ChEBI" id="CHEBI:28938"/>
        <dbReference type="ChEBI" id="CHEBI:29991"/>
        <dbReference type="ChEBI" id="CHEBI:57540"/>
        <dbReference type="ChEBI" id="CHEBI:57945"/>
        <dbReference type="EC" id="1.4.1.21"/>
    </reaction>
</comment>
<evidence type="ECO:0000256" key="2">
    <source>
        <dbReference type="ARBA" id="ARBA00022642"/>
    </source>
</evidence>
<sequence>MSLLSHLSAARPDRRRPLRIALVGWGAIARRVTHLLDARGSDVVLAGVGTRVRPDEADLPAWIPWLPEPAALAGVEPDMVIEAAGRAAVEPWGLMALRHAESFAVSSTSAFCEAGLLDRLVAAAEAHGSQILVPTGALAAVDALAAASILPLDSVTHRIVKPPVAWIGTPAEEWIDLDGLTEATTFFEGTAREAARLFPANANVAVITALAGIGLDRTRIALVADPRATGNGHRLQATGAFGTLDMSIENQALPANPKSSELTALALVRIIENQRAALAL</sequence>
<keyword evidence="2 6" id="KW-0662">Pyridine nucleotide biosynthesis</keyword>
<evidence type="ECO:0000259" key="8">
    <source>
        <dbReference type="Pfam" id="PF03447"/>
    </source>
</evidence>
<evidence type="ECO:0000256" key="1">
    <source>
        <dbReference type="ARBA" id="ARBA00008331"/>
    </source>
</evidence>
<dbReference type="PANTHER" id="PTHR31873:SF6">
    <property type="entry name" value="ASPARTATE DEHYDROGENASE DOMAIN-CONTAINING PROTEIN"/>
    <property type="match status" value="1"/>
</dbReference>
<dbReference type="Pfam" id="PF01958">
    <property type="entry name" value="Asp_DH_C"/>
    <property type="match status" value="1"/>
</dbReference>
<feature type="binding site" evidence="6">
    <location>
        <position position="137"/>
    </location>
    <ligand>
        <name>NAD(+)</name>
        <dbReference type="ChEBI" id="CHEBI:57540"/>
    </ligand>
</feature>
<feature type="active site" evidence="6">
    <location>
        <position position="233"/>
    </location>
</feature>
<dbReference type="GO" id="GO:0016639">
    <property type="term" value="F:oxidoreductase activity, acting on the CH-NH2 group of donors, NAD or NADP as acceptor"/>
    <property type="evidence" value="ECO:0007669"/>
    <property type="project" value="UniProtKB-UniRule"/>
</dbReference>
<keyword evidence="9" id="KW-0614">Plasmid</keyword>
<feature type="binding site" evidence="6">
    <location>
        <position position="203"/>
    </location>
    <ligand>
        <name>NAD(+)</name>
        <dbReference type="ChEBI" id="CHEBI:57540"/>
    </ligand>
</feature>
<dbReference type="GO" id="GO:0009435">
    <property type="term" value="P:NAD+ biosynthetic process"/>
    <property type="evidence" value="ECO:0007669"/>
    <property type="project" value="UniProtKB-UniRule"/>
</dbReference>
<dbReference type="UniPathway" id="UPA00253">
    <property type="reaction ID" value="UER00456"/>
</dbReference>
<feature type="domain" description="Aspartate dehydrogenase" evidence="7">
    <location>
        <begin position="181"/>
        <end position="268"/>
    </location>
</feature>
<dbReference type="GO" id="GO:0033735">
    <property type="term" value="F:aspartate dehydrogenase [NAD(P)+] activity"/>
    <property type="evidence" value="ECO:0007669"/>
    <property type="project" value="UniProtKB-EC"/>
</dbReference>
<dbReference type="InterPro" id="IPR002811">
    <property type="entry name" value="Asp_DH"/>
</dbReference>
<dbReference type="InterPro" id="IPR036291">
    <property type="entry name" value="NAD(P)-bd_dom_sf"/>
</dbReference>
<dbReference type="AlphaFoldDB" id="A0A679JNW8"/>
<dbReference type="Pfam" id="PF03447">
    <property type="entry name" value="NAD_binding_3"/>
    <property type="match status" value="1"/>
</dbReference>
<dbReference type="EMBL" id="LR743510">
    <property type="protein sequence ID" value="CAA2138306.1"/>
    <property type="molecule type" value="Genomic_DNA"/>
</dbReference>
<comment type="function">
    <text evidence="6">Specifically catalyzes the NAD or NADP-dependent dehydrogenation of L-aspartate to iminoaspartate.</text>
</comment>
<dbReference type="NCBIfam" id="NF009828">
    <property type="entry name" value="PRK13303.1-3"/>
    <property type="match status" value="1"/>
</dbReference>
<keyword evidence="4 6" id="KW-0560">Oxidoreductase</keyword>
<comment type="pathway">
    <text evidence="6">Cofactor biosynthesis; NAD(+) biosynthesis; iminoaspartate from L-aspartate (dehydrogenase route): step 1/1.</text>
</comment>
<evidence type="ECO:0000256" key="6">
    <source>
        <dbReference type="HAMAP-Rule" id="MF_01265"/>
    </source>
</evidence>
<dbReference type="InterPro" id="IPR011182">
    <property type="entry name" value="L-Asp_DH"/>
</dbReference>
<name>A0A679JNW8_9HYPH</name>
<accession>A0A679JNW8</accession>
<evidence type="ECO:0000313" key="9">
    <source>
        <dbReference type="EMBL" id="CAA2138306.1"/>
    </source>
</evidence>
<dbReference type="HAMAP" id="MF_01265">
    <property type="entry name" value="NadX"/>
    <property type="match status" value="1"/>
</dbReference>
<keyword evidence="3 6" id="KW-0521">NADP</keyword>